<gene>
    <name evidence="1" type="ORF">AVEN_239655_1</name>
</gene>
<dbReference type="AlphaFoldDB" id="A0A4Y2CT17"/>
<proteinExistence type="predicted"/>
<reference evidence="1 2" key="1">
    <citation type="journal article" date="2019" name="Sci. Rep.">
        <title>Orb-weaving spider Araneus ventricosus genome elucidates the spidroin gene catalogue.</title>
        <authorList>
            <person name="Kono N."/>
            <person name="Nakamura H."/>
            <person name="Ohtoshi R."/>
            <person name="Moran D.A.P."/>
            <person name="Shinohara A."/>
            <person name="Yoshida Y."/>
            <person name="Fujiwara M."/>
            <person name="Mori M."/>
            <person name="Tomita M."/>
            <person name="Arakawa K."/>
        </authorList>
    </citation>
    <scope>NUCLEOTIDE SEQUENCE [LARGE SCALE GENOMIC DNA]</scope>
</reference>
<evidence type="ECO:0000313" key="1">
    <source>
        <dbReference type="EMBL" id="GBM06947.1"/>
    </source>
</evidence>
<dbReference type="OrthoDB" id="5827962at2759"/>
<name>A0A4Y2CT17_ARAVE</name>
<organism evidence="1 2">
    <name type="scientific">Araneus ventricosus</name>
    <name type="common">Orbweaver spider</name>
    <name type="synonym">Epeira ventricosa</name>
    <dbReference type="NCBI Taxonomy" id="182803"/>
    <lineage>
        <taxon>Eukaryota</taxon>
        <taxon>Metazoa</taxon>
        <taxon>Ecdysozoa</taxon>
        <taxon>Arthropoda</taxon>
        <taxon>Chelicerata</taxon>
        <taxon>Arachnida</taxon>
        <taxon>Araneae</taxon>
        <taxon>Araneomorphae</taxon>
        <taxon>Entelegynae</taxon>
        <taxon>Araneoidea</taxon>
        <taxon>Araneidae</taxon>
        <taxon>Araneus</taxon>
    </lineage>
</organism>
<comment type="caution">
    <text evidence="1">The sequence shown here is derived from an EMBL/GenBank/DDBJ whole genome shotgun (WGS) entry which is preliminary data.</text>
</comment>
<protein>
    <submittedName>
        <fullName evidence="1">Uncharacterized protein</fullName>
    </submittedName>
</protein>
<accession>A0A4Y2CT17</accession>
<sequence length="369" mass="43546">MAASDGEFRIVIPYKPTLSHMSLTKVAIGLYKEFSVQTLRNVFSEMESESLPVFERGNSENCPILHNVVKEKLLLIPTNMRKDVLEAVERVQNEVLLWRFDHSSISGLDDAKFTFFWRSDGTVDRVKTAQELVVNQNIDIRNRFDLACMYCLVNSIQTLWKELKAYGDTENYETSFNGIEHFWVKWMREGAHVPWTEAARQYTEPYWILHPMGSAPRFSSIFRELMPEDRRKYFNYLYFSDADDLRSCLYIVTKEEQEEIMNLFACRVLRFHMQWPLISLFLETAEKSWKFLNNSSFCGLLEQLLECNNKSDLDCEHLAIEFWNRSPRHFKEIAKENECLNNKLECIQKKVTKRKVANDDQASSKRFKK</sequence>
<keyword evidence="2" id="KW-1185">Reference proteome</keyword>
<evidence type="ECO:0000313" key="2">
    <source>
        <dbReference type="Proteomes" id="UP000499080"/>
    </source>
</evidence>
<dbReference type="EMBL" id="BGPR01000236">
    <property type="protein sequence ID" value="GBM06947.1"/>
    <property type="molecule type" value="Genomic_DNA"/>
</dbReference>
<dbReference type="Proteomes" id="UP000499080">
    <property type="component" value="Unassembled WGS sequence"/>
</dbReference>